<feature type="compositionally biased region" description="Polar residues" evidence="1">
    <location>
        <begin position="1"/>
        <end position="31"/>
    </location>
</feature>
<proteinExistence type="predicted"/>
<evidence type="ECO:0000313" key="3">
    <source>
        <dbReference type="Proteomes" id="UP001215280"/>
    </source>
</evidence>
<feature type="compositionally biased region" description="Basic and acidic residues" evidence="1">
    <location>
        <begin position="145"/>
        <end position="159"/>
    </location>
</feature>
<dbReference type="EMBL" id="JARJLG010000001">
    <property type="protein sequence ID" value="KAJ7784944.1"/>
    <property type="molecule type" value="Genomic_DNA"/>
</dbReference>
<keyword evidence="3" id="KW-1185">Reference proteome</keyword>
<feature type="region of interest" description="Disordered" evidence="1">
    <location>
        <begin position="1"/>
        <end position="159"/>
    </location>
</feature>
<gene>
    <name evidence="2" type="ORF">DFH07DRAFT_948022</name>
</gene>
<dbReference type="AlphaFoldDB" id="A0AAD7KGW7"/>
<evidence type="ECO:0000313" key="2">
    <source>
        <dbReference type="EMBL" id="KAJ7784944.1"/>
    </source>
</evidence>
<name>A0AAD7KGW7_9AGAR</name>
<accession>A0AAD7KGW7</accession>
<organism evidence="2 3">
    <name type="scientific">Mycena maculata</name>
    <dbReference type="NCBI Taxonomy" id="230809"/>
    <lineage>
        <taxon>Eukaryota</taxon>
        <taxon>Fungi</taxon>
        <taxon>Dikarya</taxon>
        <taxon>Basidiomycota</taxon>
        <taxon>Agaricomycotina</taxon>
        <taxon>Agaricomycetes</taxon>
        <taxon>Agaricomycetidae</taxon>
        <taxon>Agaricales</taxon>
        <taxon>Marasmiineae</taxon>
        <taxon>Mycenaceae</taxon>
        <taxon>Mycena</taxon>
    </lineage>
</organism>
<sequence>MSCNIPASMVDASNPTAEHTEGSSVTDSTIATKAEAQALPQTRPNTPEPENEISQGAHGSLGGGTNQTSLRSATGRVYKPVKVLKSSSSIAEVPAEALASSDKKAPQGKRQRYDPAMNGGFRQQVQQGGRYRGPCDDDDTDTEEERATDPVDDRDKADTDIDEAEAETILTAAAGAKRAVRFTPSTKAVHGEGLKNHVRPVQRGFPTSTQKTNRETLKMVNSGSSSSPAPARAQSTSASTFVGHVIPPFPTPSGEVTSCFFPVGGDMTLEQLAALSNASRGPCTLKRARENDDGGGDEQRPAQRRCYLHDFRDYPGLMYLPTFRVVTK</sequence>
<dbReference type="Proteomes" id="UP001215280">
    <property type="component" value="Unassembled WGS sequence"/>
</dbReference>
<evidence type="ECO:0000256" key="1">
    <source>
        <dbReference type="SAM" id="MobiDB-lite"/>
    </source>
</evidence>
<feature type="compositionally biased region" description="Low complexity" evidence="1">
    <location>
        <begin position="119"/>
        <end position="129"/>
    </location>
</feature>
<reference evidence="2" key="1">
    <citation type="submission" date="2023-03" db="EMBL/GenBank/DDBJ databases">
        <title>Massive genome expansion in bonnet fungi (Mycena s.s.) driven by repeated elements and novel gene families across ecological guilds.</title>
        <authorList>
            <consortium name="Lawrence Berkeley National Laboratory"/>
            <person name="Harder C.B."/>
            <person name="Miyauchi S."/>
            <person name="Viragh M."/>
            <person name="Kuo A."/>
            <person name="Thoen E."/>
            <person name="Andreopoulos B."/>
            <person name="Lu D."/>
            <person name="Skrede I."/>
            <person name="Drula E."/>
            <person name="Henrissat B."/>
            <person name="Morin E."/>
            <person name="Kohler A."/>
            <person name="Barry K."/>
            <person name="LaButti K."/>
            <person name="Morin E."/>
            <person name="Salamov A."/>
            <person name="Lipzen A."/>
            <person name="Mereny Z."/>
            <person name="Hegedus B."/>
            <person name="Baldrian P."/>
            <person name="Stursova M."/>
            <person name="Weitz H."/>
            <person name="Taylor A."/>
            <person name="Grigoriev I.V."/>
            <person name="Nagy L.G."/>
            <person name="Martin F."/>
            <person name="Kauserud H."/>
        </authorList>
    </citation>
    <scope>NUCLEOTIDE SEQUENCE</scope>
    <source>
        <strain evidence="2">CBHHK188m</strain>
    </source>
</reference>
<comment type="caution">
    <text evidence="2">The sequence shown here is derived from an EMBL/GenBank/DDBJ whole genome shotgun (WGS) entry which is preliminary data.</text>
</comment>
<protein>
    <submittedName>
        <fullName evidence="2">Uncharacterized protein</fullName>
    </submittedName>
</protein>